<keyword evidence="4" id="KW-0460">Magnesium</keyword>
<dbReference type="GO" id="GO:0044281">
    <property type="term" value="P:small molecule metabolic process"/>
    <property type="evidence" value="ECO:0007669"/>
    <property type="project" value="UniProtKB-ARBA"/>
</dbReference>
<dbReference type="EMBL" id="WHZX01000003">
    <property type="protein sequence ID" value="NEG71532.1"/>
    <property type="molecule type" value="Genomic_DNA"/>
</dbReference>
<dbReference type="NCBIfam" id="TIGR01509">
    <property type="entry name" value="HAD-SF-IA-v3"/>
    <property type="match status" value="1"/>
</dbReference>
<evidence type="ECO:0000256" key="4">
    <source>
        <dbReference type="ARBA" id="ARBA00022842"/>
    </source>
</evidence>
<comment type="caution">
    <text evidence="6">The sequence shown here is derived from an EMBL/GenBank/DDBJ whole genome shotgun (WGS) entry which is preliminary data.</text>
</comment>
<feature type="region of interest" description="Disordered" evidence="5">
    <location>
        <begin position="109"/>
        <end position="135"/>
    </location>
</feature>
<evidence type="ECO:0000256" key="3">
    <source>
        <dbReference type="ARBA" id="ARBA00022801"/>
    </source>
</evidence>
<proteinExistence type="predicted"/>
<dbReference type="OrthoDB" id="9810501at2"/>
<organism evidence="6 7">
    <name type="scientific">Bifidobacterium ramosum</name>
    <dbReference type="NCBI Taxonomy" id="1798158"/>
    <lineage>
        <taxon>Bacteria</taxon>
        <taxon>Bacillati</taxon>
        <taxon>Actinomycetota</taxon>
        <taxon>Actinomycetes</taxon>
        <taxon>Bifidobacteriales</taxon>
        <taxon>Bifidobacteriaceae</taxon>
        <taxon>Bifidobacterium</taxon>
    </lineage>
</organism>
<feature type="compositionally biased region" description="Low complexity" evidence="5">
    <location>
        <begin position="109"/>
        <end position="129"/>
    </location>
</feature>
<dbReference type="InterPro" id="IPR051400">
    <property type="entry name" value="HAD-like_hydrolase"/>
</dbReference>
<dbReference type="SFLD" id="SFLDG01129">
    <property type="entry name" value="C1.5:_HAD__Beta-PGM__Phosphata"/>
    <property type="match status" value="1"/>
</dbReference>
<name>A0A7K3TAM5_9BIFI</name>
<dbReference type="AlphaFoldDB" id="A0A7K3TAM5"/>
<protein>
    <submittedName>
        <fullName evidence="6">HAD-IA family hydrolase</fullName>
    </submittedName>
</protein>
<dbReference type="InterPro" id="IPR036412">
    <property type="entry name" value="HAD-like_sf"/>
</dbReference>
<dbReference type="PANTHER" id="PTHR46470">
    <property type="entry name" value="N-ACYLNEURAMINATE-9-PHOSPHATASE"/>
    <property type="match status" value="1"/>
</dbReference>
<evidence type="ECO:0000313" key="6">
    <source>
        <dbReference type="EMBL" id="NEG71532.1"/>
    </source>
</evidence>
<accession>A0A7K3TAM5</accession>
<sequence length="299" mass="32027">MQGSDMRYDAVFFDLYGTLVDIRTDESCDTAWRALSDALREARGDGRFDDDLGALRQAFDAAAAPIRVAATAAHGEWAEPDLLPAYAALLDDPVSSPVALSVTSSSDVALSSDTAPPSQPSSSTTTIASPLPPTHTMASSRTLAVAHTLAWTFRRASTQLLHTYAGAIELLHTLRSRGLRVVLVSNAQACYTRPELDLLGLADAFDRIVISSEEGVRKPSPELFRRAMEREGLQPSQVVMIGNDERSDILGARSAGIDGIYLRTAISPADDPAVSEHAVRSFAGADYAGILRFLGLQQP</sequence>
<keyword evidence="3 6" id="KW-0378">Hydrolase</keyword>
<keyword evidence="2" id="KW-0479">Metal-binding</keyword>
<dbReference type="SFLD" id="SFLDS00003">
    <property type="entry name" value="Haloacid_Dehalogenase"/>
    <property type="match status" value="1"/>
</dbReference>
<comment type="cofactor">
    <cofactor evidence="1">
        <name>Mg(2+)</name>
        <dbReference type="ChEBI" id="CHEBI:18420"/>
    </cofactor>
</comment>
<dbReference type="GO" id="GO:0046872">
    <property type="term" value="F:metal ion binding"/>
    <property type="evidence" value="ECO:0007669"/>
    <property type="project" value="UniProtKB-KW"/>
</dbReference>
<evidence type="ECO:0000313" key="7">
    <source>
        <dbReference type="Proteomes" id="UP000469943"/>
    </source>
</evidence>
<evidence type="ECO:0000256" key="2">
    <source>
        <dbReference type="ARBA" id="ARBA00022723"/>
    </source>
</evidence>
<evidence type="ECO:0000256" key="1">
    <source>
        <dbReference type="ARBA" id="ARBA00001946"/>
    </source>
</evidence>
<evidence type="ECO:0000256" key="5">
    <source>
        <dbReference type="SAM" id="MobiDB-lite"/>
    </source>
</evidence>
<dbReference type="Gene3D" id="3.40.50.1000">
    <property type="entry name" value="HAD superfamily/HAD-like"/>
    <property type="match status" value="1"/>
</dbReference>
<dbReference type="Proteomes" id="UP000469943">
    <property type="component" value="Unassembled WGS sequence"/>
</dbReference>
<dbReference type="InterPro" id="IPR023214">
    <property type="entry name" value="HAD_sf"/>
</dbReference>
<dbReference type="SUPFAM" id="SSF56784">
    <property type="entry name" value="HAD-like"/>
    <property type="match status" value="1"/>
</dbReference>
<dbReference type="GO" id="GO:0016791">
    <property type="term" value="F:phosphatase activity"/>
    <property type="evidence" value="ECO:0007669"/>
    <property type="project" value="TreeGrafter"/>
</dbReference>
<dbReference type="Pfam" id="PF00702">
    <property type="entry name" value="Hydrolase"/>
    <property type="match status" value="1"/>
</dbReference>
<dbReference type="InterPro" id="IPR006439">
    <property type="entry name" value="HAD-SF_hydro_IA"/>
</dbReference>
<reference evidence="6 7" key="1">
    <citation type="submission" date="2019-10" db="EMBL/GenBank/DDBJ databases">
        <title>Bifidobacterium from non-human primates.</title>
        <authorList>
            <person name="Modesto M."/>
        </authorList>
    </citation>
    <scope>NUCLEOTIDE SEQUENCE [LARGE SCALE GENOMIC DNA]</scope>
    <source>
        <strain evidence="6 7">TREM</strain>
    </source>
</reference>
<dbReference type="PANTHER" id="PTHR46470:SF2">
    <property type="entry name" value="GLYCERALDEHYDE 3-PHOSPHATE PHOSPHATASE"/>
    <property type="match status" value="1"/>
</dbReference>
<dbReference type="NCBIfam" id="TIGR01549">
    <property type="entry name" value="HAD-SF-IA-v1"/>
    <property type="match status" value="1"/>
</dbReference>
<gene>
    <name evidence="6" type="ORF">GFD24_04735</name>
</gene>